<dbReference type="Proteomes" id="UP000236182">
    <property type="component" value="Unassembled WGS sequence"/>
</dbReference>
<keyword evidence="1" id="KW-0175">Coiled coil</keyword>
<dbReference type="EMBL" id="PPEI02000014">
    <property type="protein sequence ID" value="PWN59142.1"/>
    <property type="molecule type" value="Genomic_DNA"/>
</dbReference>
<gene>
    <name evidence="2" type="ORF">C1638_021845</name>
</gene>
<protein>
    <submittedName>
        <fullName evidence="2">Uncharacterized protein</fullName>
    </submittedName>
</protein>
<evidence type="ECO:0000256" key="1">
    <source>
        <dbReference type="SAM" id="Coils"/>
    </source>
</evidence>
<sequence>MNTTDLIIKHLNALNSKYQLDIDLLTEMKKKPTNELHQAEIDINITYFKEEIKEIKEILEDLEREEKKYTVIPMGNLSEIKSIPINPVSNLLNDFIAGNVNEDEVNEIITKFDNIKKEYKPITFLTAYQQELIKDAETLLNEFKQSDDFAKNELSINVRNDFFDKFHDSFPDFCFILGRTLDSYYTIEVSEKYIELLKTLDYREAEKKMLIWCNENLYKL</sequence>
<organism evidence="2 3">
    <name type="scientific">Chryseobacterium oncorhynchi</name>
    <dbReference type="NCBI Taxonomy" id="741074"/>
    <lineage>
        <taxon>Bacteria</taxon>
        <taxon>Pseudomonadati</taxon>
        <taxon>Bacteroidota</taxon>
        <taxon>Flavobacteriia</taxon>
        <taxon>Flavobacteriales</taxon>
        <taxon>Weeksellaceae</taxon>
        <taxon>Chryseobacterium group</taxon>
        <taxon>Chryseobacterium</taxon>
    </lineage>
</organism>
<keyword evidence="3" id="KW-1185">Reference proteome</keyword>
<evidence type="ECO:0000313" key="2">
    <source>
        <dbReference type="EMBL" id="PWN59142.1"/>
    </source>
</evidence>
<feature type="coiled-coil region" evidence="1">
    <location>
        <begin position="45"/>
        <end position="72"/>
    </location>
</feature>
<evidence type="ECO:0000313" key="3">
    <source>
        <dbReference type="Proteomes" id="UP000236182"/>
    </source>
</evidence>
<dbReference type="RefSeq" id="WP_109624057.1">
    <property type="nucleotide sequence ID" value="NZ_PPEI02000014.1"/>
</dbReference>
<dbReference type="AlphaFoldDB" id="A0A316WCJ3"/>
<comment type="caution">
    <text evidence="2">The sequence shown here is derived from an EMBL/GenBank/DDBJ whole genome shotgun (WGS) entry which is preliminary data.</text>
</comment>
<name>A0A316WCJ3_9FLAO</name>
<dbReference type="OrthoDB" id="1275964at2"/>
<proteinExistence type="predicted"/>
<reference evidence="2" key="1">
    <citation type="submission" date="2018-04" db="EMBL/GenBank/DDBJ databases">
        <title>Draft Genome Sequences of Chryseobacterium lactis NCTC11390T isolated from milk, Chryseobacterium oncorhynchi 701B-08T from rainbow trout, and Chryseobacterium viscerum 687B-08T from diseased fish.</title>
        <authorList>
            <person name="Jeong J.-J."/>
            <person name="Lee Y.J."/>
            <person name="Pathiraja D."/>
            <person name="Park B."/>
            <person name="Choi I.-G."/>
            <person name="Kim K.D."/>
        </authorList>
    </citation>
    <scope>NUCLEOTIDE SEQUENCE [LARGE SCALE GENOMIC DNA]</scope>
    <source>
        <strain evidence="2">701B-08</strain>
    </source>
</reference>
<accession>A0A316WCJ3</accession>